<evidence type="ECO:0000256" key="1">
    <source>
        <dbReference type="SAM" id="MobiDB-lite"/>
    </source>
</evidence>
<protein>
    <recommendedName>
        <fullName evidence="2">Peptidase S59 domain-containing protein</fullName>
    </recommendedName>
</protein>
<feature type="region of interest" description="Disordered" evidence="1">
    <location>
        <begin position="53"/>
        <end position="90"/>
    </location>
</feature>
<dbReference type="GO" id="GO:0006405">
    <property type="term" value="P:RNA export from nucleus"/>
    <property type="evidence" value="ECO:0007669"/>
    <property type="project" value="TreeGrafter"/>
</dbReference>
<dbReference type="GO" id="GO:0003723">
    <property type="term" value="F:RNA binding"/>
    <property type="evidence" value="ECO:0007669"/>
    <property type="project" value="TreeGrafter"/>
</dbReference>
<accession>A0A8T1WIW8</accession>
<feature type="domain" description="Peptidase S59" evidence="2">
    <location>
        <begin position="569"/>
        <end position="703"/>
    </location>
</feature>
<evidence type="ECO:0000259" key="2">
    <source>
        <dbReference type="PROSITE" id="PS51434"/>
    </source>
</evidence>
<evidence type="ECO:0000313" key="3">
    <source>
        <dbReference type="EMBL" id="KAG7391649.1"/>
    </source>
</evidence>
<dbReference type="GO" id="GO:0017056">
    <property type="term" value="F:structural constituent of nuclear pore"/>
    <property type="evidence" value="ECO:0007669"/>
    <property type="project" value="InterPro"/>
</dbReference>
<dbReference type="GO" id="GO:0008139">
    <property type="term" value="F:nuclear localization sequence binding"/>
    <property type="evidence" value="ECO:0007669"/>
    <property type="project" value="TreeGrafter"/>
</dbReference>
<dbReference type="Proteomes" id="UP000694044">
    <property type="component" value="Unassembled WGS sequence"/>
</dbReference>
<dbReference type="GO" id="GO:0044614">
    <property type="term" value="C:nuclear pore cytoplasmic filaments"/>
    <property type="evidence" value="ECO:0007669"/>
    <property type="project" value="TreeGrafter"/>
</dbReference>
<name>A0A8T1WIW8_9STRA</name>
<feature type="compositionally biased region" description="Low complexity" evidence="1">
    <location>
        <begin position="369"/>
        <end position="380"/>
    </location>
</feature>
<dbReference type="PANTHER" id="PTHR23198">
    <property type="entry name" value="NUCLEOPORIN"/>
    <property type="match status" value="1"/>
</dbReference>
<comment type="caution">
    <text evidence="3">The sequence shown here is derived from an EMBL/GenBank/DDBJ whole genome shotgun (WGS) entry which is preliminary data.</text>
</comment>
<dbReference type="Pfam" id="PF04096">
    <property type="entry name" value="Nucleoporin2"/>
    <property type="match status" value="1"/>
</dbReference>
<dbReference type="GO" id="GO:0034398">
    <property type="term" value="P:telomere tethering at nuclear periphery"/>
    <property type="evidence" value="ECO:0007669"/>
    <property type="project" value="TreeGrafter"/>
</dbReference>
<dbReference type="PANTHER" id="PTHR23198:SF6">
    <property type="entry name" value="NUCLEAR PORE COMPLEX PROTEIN NUP98-NUP96"/>
    <property type="match status" value="1"/>
</dbReference>
<reference evidence="3" key="1">
    <citation type="submission" date="2021-02" db="EMBL/GenBank/DDBJ databases">
        <authorList>
            <person name="Palmer J.M."/>
        </authorList>
    </citation>
    <scope>NUCLEOTIDE SEQUENCE</scope>
    <source>
        <strain evidence="3">SCRP734</strain>
    </source>
</reference>
<proteinExistence type="predicted"/>
<feature type="region of interest" description="Disordered" evidence="1">
    <location>
        <begin position="539"/>
        <end position="566"/>
    </location>
</feature>
<dbReference type="GO" id="GO:0006606">
    <property type="term" value="P:protein import into nucleus"/>
    <property type="evidence" value="ECO:0007669"/>
    <property type="project" value="TreeGrafter"/>
</dbReference>
<sequence length="703" mass="73518">MSLFASPSAPGFDAPASSGGNAVPAAGAYNAWEPFGRVESTKQCFARIGEAAAASKWTPPKPPSRPLFQASSGPHSSARDTVPLFGPSTQQRQWQSKPLFASGNQAAVSGGGFTSGHVAPGTSLFYNHTSAGSSSVDPGFGGPRTVFGHAGNASRCDKVDPGFGEKLVAFGSASSTVKPPLAPTSNSFASSTKQVGGVLSNNPFASKGASTSNPFTLATASLNASPFKFPSLAANPFAARVSANASVNPFAAKVASNASVNPFAVKESSNAPVESFDVSKFNLFAVTASAWLVGSESARGAASASTKFKRGLRPAFNLDASPWRTGSQQQPLATILPASPASFDWAGWGEKNASTRPSAEISFKMPNFSSSETESSSSDPPSSPPAMSSPPDILVASPDTDPYGSGSFGAGLVEQKIKTAIANPSLSVELKVLDDRSSAALSSSIPRQQRSARFAARLGLARQPLQAVPMRPMQIRFPGRRQHTAPSSARAKLPQADPFSRLTISKKALRIRVEPSPMPVTATDSPKPVEEGAGVLAAAAEPDDASKSAEESEQDNSDSPSPACPVLLNKEYFTEPSLSELQQLTDDELRNMENFVIGRRGCGKIAFIGATDVRGLQLDQLVTFSEGEVVVYPDDSAKPAIGSRLNKPAIVDLHGISAKENEAHEDFLKRLEGHTQALGAVFLKYEGSEKGASGVWSFRVEHF</sequence>
<dbReference type="EMBL" id="JAGDFM010000019">
    <property type="protein sequence ID" value="KAG7391649.1"/>
    <property type="molecule type" value="Genomic_DNA"/>
</dbReference>
<keyword evidence="4" id="KW-1185">Reference proteome</keyword>
<dbReference type="AlphaFoldDB" id="A0A8T1WIW8"/>
<gene>
    <name evidence="3" type="ORF">PHYPSEUDO_004151</name>
</gene>
<dbReference type="OrthoDB" id="128574at2759"/>
<dbReference type="InterPro" id="IPR007230">
    <property type="entry name" value="Nup98_auto-Pept-S59_dom"/>
</dbReference>
<organism evidence="3 4">
    <name type="scientific">Phytophthora pseudosyringae</name>
    <dbReference type="NCBI Taxonomy" id="221518"/>
    <lineage>
        <taxon>Eukaryota</taxon>
        <taxon>Sar</taxon>
        <taxon>Stramenopiles</taxon>
        <taxon>Oomycota</taxon>
        <taxon>Peronosporomycetes</taxon>
        <taxon>Peronosporales</taxon>
        <taxon>Peronosporaceae</taxon>
        <taxon>Phytophthora</taxon>
    </lineage>
</organism>
<dbReference type="PROSITE" id="PS51434">
    <property type="entry name" value="NUP_C"/>
    <property type="match status" value="1"/>
</dbReference>
<dbReference type="GO" id="GO:0000973">
    <property type="term" value="P:post-transcriptional tethering of RNA polymerase II gene DNA at nuclear periphery"/>
    <property type="evidence" value="ECO:0007669"/>
    <property type="project" value="TreeGrafter"/>
</dbReference>
<dbReference type="InterPro" id="IPR037665">
    <property type="entry name" value="Nucleoporin_S59-like"/>
</dbReference>
<evidence type="ECO:0000313" key="4">
    <source>
        <dbReference type="Proteomes" id="UP000694044"/>
    </source>
</evidence>
<feature type="region of interest" description="Disordered" evidence="1">
    <location>
        <begin position="367"/>
        <end position="401"/>
    </location>
</feature>